<feature type="region of interest" description="Disordered" evidence="1">
    <location>
        <begin position="468"/>
        <end position="593"/>
    </location>
</feature>
<feature type="compositionally biased region" description="Low complexity" evidence="1">
    <location>
        <begin position="753"/>
        <end position="764"/>
    </location>
</feature>
<feature type="compositionally biased region" description="Basic and acidic residues" evidence="1">
    <location>
        <begin position="109"/>
        <end position="120"/>
    </location>
</feature>
<keyword evidence="4" id="KW-1185">Reference proteome</keyword>
<feature type="region of interest" description="Disordered" evidence="1">
    <location>
        <begin position="404"/>
        <end position="444"/>
    </location>
</feature>
<proteinExistence type="predicted"/>
<dbReference type="InterPro" id="IPR011722">
    <property type="entry name" value="Hemimethylated_DNA-bd_dom"/>
</dbReference>
<dbReference type="InterPro" id="IPR032698">
    <property type="entry name" value="SirB1_N"/>
</dbReference>
<dbReference type="AlphaFoldDB" id="A0A9P6FVQ7"/>
<feature type="compositionally biased region" description="Low complexity" evidence="1">
    <location>
        <begin position="493"/>
        <end position="529"/>
    </location>
</feature>
<reference evidence="3" key="1">
    <citation type="journal article" date="2020" name="Fungal Divers.">
        <title>Resolving the Mortierellaceae phylogeny through synthesis of multi-gene phylogenetics and phylogenomics.</title>
        <authorList>
            <person name="Vandepol N."/>
            <person name="Liber J."/>
            <person name="Desiro A."/>
            <person name="Na H."/>
            <person name="Kennedy M."/>
            <person name="Barry K."/>
            <person name="Grigoriev I.V."/>
            <person name="Miller A.N."/>
            <person name="O'Donnell K."/>
            <person name="Stajich J.E."/>
            <person name="Bonito G."/>
        </authorList>
    </citation>
    <scope>NUCLEOTIDE SEQUENCE</scope>
    <source>
        <strain evidence="3">KOD1015</strain>
    </source>
</reference>
<dbReference type="NCBIfam" id="TIGR02097">
    <property type="entry name" value="yccV"/>
    <property type="match status" value="1"/>
</dbReference>
<feature type="region of interest" description="Disordered" evidence="1">
    <location>
        <begin position="732"/>
        <end position="800"/>
    </location>
</feature>
<dbReference type="SUPFAM" id="SSF141255">
    <property type="entry name" value="YccV-like"/>
    <property type="match status" value="1"/>
</dbReference>
<feature type="compositionally biased region" description="Low complexity" evidence="1">
    <location>
        <begin position="691"/>
        <end position="701"/>
    </location>
</feature>
<evidence type="ECO:0000313" key="3">
    <source>
        <dbReference type="EMBL" id="KAF9582302.1"/>
    </source>
</evidence>
<feature type="compositionally biased region" description="Low complexity" evidence="1">
    <location>
        <begin position="574"/>
        <end position="586"/>
    </location>
</feature>
<feature type="compositionally biased region" description="Low complexity" evidence="1">
    <location>
        <begin position="732"/>
        <end position="746"/>
    </location>
</feature>
<protein>
    <recommendedName>
        <fullName evidence="2">Hemimethylated DNA-binding domain-containing protein</fullName>
    </recommendedName>
</protein>
<dbReference type="Pfam" id="PF08755">
    <property type="entry name" value="YccV-like"/>
    <property type="match status" value="1"/>
</dbReference>
<comment type="caution">
    <text evidence="3">The sequence shown here is derived from an EMBL/GenBank/DDBJ whole genome shotgun (WGS) entry which is preliminary data.</text>
</comment>
<feature type="compositionally biased region" description="Low complexity" evidence="1">
    <location>
        <begin position="407"/>
        <end position="444"/>
    </location>
</feature>
<accession>A0A9P6FVQ7</accession>
<dbReference type="SMART" id="SM00992">
    <property type="entry name" value="YccV-like"/>
    <property type="match status" value="1"/>
</dbReference>
<dbReference type="InterPro" id="IPR036623">
    <property type="entry name" value="Hemimethylated_DNA-bd_sf"/>
</dbReference>
<organism evidence="3 4">
    <name type="scientific">Lunasporangiospora selenospora</name>
    <dbReference type="NCBI Taxonomy" id="979761"/>
    <lineage>
        <taxon>Eukaryota</taxon>
        <taxon>Fungi</taxon>
        <taxon>Fungi incertae sedis</taxon>
        <taxon>Mucoromycota</taxon>
        <taxon>Mortierellomycotina</taxon>
        <taxon>Mortierellomycetes</taxon>
        <taxon>Mortierellales</taxon>
        <taxon>Mortierellaceae</taxon>
        <taxon>Lunasporangiospora</taxon>
    </lineage>
</organism>
<dbReference type="PANTHER" id="PTHR31350:SF27">
    <property type="entry name" value="HEMIMETHYLATED DNA-BINDING DOMAIN-CONTAINING PROTEIN"/>
    <property type="match status" value="1"/>
</dbReference>
<gene>
    <name evidence="3" type="ORF">BGW38_000386</name>
</gene>
<evidence type="ECO:0000259" key="2">
    <source>
        <dbReference type="SMART" id="SM00992"/>
    </source>
</evidence>
<evidence type="ECO:0000313" key="4">
    <source>
        <dbReference type="Proteomes" id="UP000780801"/>
    </source>
</evidence>
<dbReference type="EMBL" id="JAABOA010001101">
    <property type="protein sequence ID" value="KAF9582302.1"/>
    <property type="molecule type" value="Genomic_DNA"/>
</dbReference>
<dbReference type="PANTHER" id="PTHR31350">
    <property type="entry name" value="SI:DKEY-261L7.2"/>
    <property type="match status" value="1"/>
</dbReference>
<dbReference type="GO" id="GO:0003677">
    <property type="term" value="F:DNA binding"/>
    <property type="evidence" value="ECO:0007669"/>
    <property type="project" value="InterPro"/>
</dbReference>
<dbReference type="OrthoDB" id="28868at2759"/>
<feature type="compositionally biased region" description="Polar residues" evidence="1">
    <location>
        <begin position="121"/>
        <end position="136"/>
    </location>
</feature>
<dbReference type="Gene3D" id="2.30.30.390">
    <property type="entry name" value="Hemimethylated DNA-binding domain"/>
    <property type="match status" value="1"/>
</dbReference>
<dbReference type="Proteomes" id="UP000780801">
    <property type="component" value="Unassembled WGS sequence"/>
</dbReference>
<name>A0A9P6FVQ7_9FUNG</name>
<sequence length="848" mass="93598">MDRIADIGLVHARDVLENIIHGRAGETRDLTRSYYARNILRRLRRGWILDQWRAYRTNQQSFPLWQGCAMIAMFSEDRLELRDVDRMFEDLAREFLDISPVPTIDDSTVRERWHEQRRESGQSLDSSTTVPGSLSDESADNHHRVNQYSRNYERQIERIKRLIQFFTQDKGFHGNADRYYDPYNTFIDKVLVRKTGIPISLCIVFAELAERVGIQGVELMGFPQHFMIRYRPTTPPEEISSYSTESFTTASGIPVRSISPNSSTLGARPEPPTFYLDLFHLPFRLLSSQEFEDHFANLGLRQLPRIYRDLPTPPIEIFLRSLRNILVAVEQSGGAERIGSHHHTSLYSAMTQLLVLHPTEEWDFYVLWLRYLTTFWPEDMGLIRSAIEDLELIDHLRPRRHYSLHTSPLRPSTDSSSSSHESSQPHGAGGTSSHSSSRAYSKYTTSANQETIKILRAAIRELENADEEGNVGTIRRRRRPRTANSVEVTSWDGSQTQQAQGSSSSSSSATAASVDAESTLVSSSSPTNSDRPIQSRQDQDPHPGQTTIHSGGAGLSSSPSLPSPSSPPPPPPLSSSSSATLSPTSPFSRDGPRQRYQEPVYYVGEVFQHLLYGYTGAIYGYDTKCEAEETWIQSMNIDSCRYGRHQPFYNALLTDGSRRYVAQENIQVLFRERRSINQVQDSHGGSGSGSGSESLGMSSPSSGGGSNSARAMSNEQGEVVLPGADATTTTTISSSLSVVSETPAESIGGGSSSGSIPAAASPNPDEGSSSPNEATLADTATPAPSAAAAAATDPSTTSSSAPFALQLSELGPLGIEPVGQYFEAWDGDRGVYVMNKELKKLYPTEDFL</sequence>
<feature type="compositionally biased region" description="Pro residues" evidence="1">
    <location>
        <begin position="561"/>
        <end position="573"/>
    </location>
</feature>
<feature type="region of interest" description="Disordered" evidence="1">
    <location>
        <begin position="109"/>
        <end position="147"/>
    </location>
</feature>
<feature type="domain" description="Hemimethylated DNA-binding" evidence="2">
    <location>
        <begin position="598"/>
        <end position="835"/>
    </location>
</feature>
<feature type="compositionally biased region" description="Low complexity" evidence="1">
    <location>
        <begin position="777"/>
        <end position="800"/>
    </location>
</feature>
<feature type="region of interest" description="Disordered" evidence="1">
    <location>
        <begin position="677"/>
        <end position="713"/>
    </location>
</feature>
<dbReference type="Pfam" id="PF13369">
    <property type="entry name" value="Transglut_core2"/>
    <property type="match status" value="1"/>
</dbReference>
<feature type="compositionally biased region" description="Polar residues" evidence="1">
    <location>
        <begin position="482"/>
        <end position="492"/>
    </location>
</feature>
<evidence type="ECO:0000256" key="1">
    <source>
        <dbReference type="SAM" id="MobiDB-lite"/>
    </source>
</evidence>